<evidence type="ECO:0000313" key="3">
    <source>
        <dbReference type="EMBL" id="CAG8972128.1"/>
    </source>
</evidence>
<dbReference type="EMBL" id="CAJVRM010000036">
    <property type="protein sequence ID" value="CAG8972128.1"/>
    <property type="molecule type" value="Genomic_DNA"/>
</dbReference>
<comment type="caution">
    <text evidence="3">The sequence shown here is derived from an EMBL/GenBank/DDBJ whole genome shotgun (WGS) entry which is preliminary data.</text>
</comment>
<dbReference type="Proteomes" id="UP000701801">
    <property type="component" value="Unassembled WGS sequence"/>
</dbReference>
<name>A0A9N9LDJ4_9HELO</name>
<keyword evidence="2" id="KW-1133">Transmembrane helix</keyword>
<feature type="transmembrane region" description="Helical" evidence="2">
    <location>
        <begin position="253"/>
        <end position="272"/>
    </location>
</feature>
<dbReference type="PANTHER" id="PTHR37490">
    <property type="entry name" value="EXPRESSED PROTEIN"/>
    <property type="match status" value="1"/>
</dbReference>
<feature type="transmembrane region" description="Helical" evidence="2">
    <location>
        <begin position="292"/>
        <end position="314"/>
    </location>
</feature>
<feature type="region of interest" description="Disordered" evidence="1">
    <location>
        <begin position="1"/>
        <end position="44"/>
    </location>
</feature>
<proteinExistence type="predicted"/>
<feature type="transmembrane region" description="Helical" evidence="2">
    <location>
        <begin position="79"/>
        <end position="104"/>
    </location>
</feature>
<organism evidence="3 4">
    <name type="scientific">Hymenoscyphus albidus</name>
    <dbReference type="NCBI Taxonomy" id="595503"/>
    <lineage>
        <taxon>Eukaryota</taxon>
        <taxon>Fungi</taxon>
        <taxon>Dikarya</taxon>
        <taxon>Ascomycota</taxon>
        <taxon>Pezizomycotina</taxon>
        <taxon>Leotiomycetes</taxon>
        <taxon>Helotiales</taxon>
        <taxon>Helotiaceae</taxon>
        <taxon>Hymenoscyphus</taxon>
    </lineage>
</organism>
<evidence type="ECO:0000313" key="4">
    <source>
        <dbReference type="Proteomes" id="UP000701801"/>
    </source>
</evidence>
<feature type="transmembrane region" description="Helical" evidence="2">
    <location>
        <begin position="191"/>
        <end position="209"/>
    </location>
</feature>
<feature type="transmembrane region" description="Helical" evidence="2">
    <location>
        <begin position="55"/>
        <end position="73"/>
    </location>
</feature>
<feature type="transmembrane region" description="Helical" evidence="2">
    <location>
        <begin position="366"/>
        <end position="390"/>
    </location>
</feature>
<dbReference type="OrthoDB" id="28755at2759"/>
<sequence length="787" mass="87492">MEERKEGQDETLLPTHEHELTRLNPDGSGYGSEDESDGGYSDYGDKPELRKSIKGSLWIVLATTATLTGRGLLRGDFPYPLYLLFSLQIATYALVAITVLVVQVHKLRQPKAKIDEDGYTMRERVIVGVRLLVSACFSAVAIICAAEALMLYNNLTVLAMLPILTYVSDSMVFRLLHLLRITRQDGVTMPLWTLWIVILIPLCLTLVVFEDYRLNTAGLWFALASFFLFSLAKAVMRIGPKIEKSARTWDSPLKLYLVAGIPFLLVTWKAVITHENMVAASHVMGSWSNIRYLWNVVPSILLQLLFTTSMNSAYPYSSNDQACGALEDPHPDASTAVRATLHTSFFTSLFGAIFGKERNLMDWLQVISFIIIYIASVGPRHIAFYPPRFVNMLTRIARRKQTPIQAQPWQLPLVLIGTTLVFAILMSCNAIFLIDTFAYNRDAQTWFVDPTVNLDKIWRPPAVRSMDIIIAHSAGDPQEQIAELITRYTSLGSVANFGPSVIIYSKDPTLDLANVGHLRGPTFEGPISVATLSNSGGPTASYLYHIITNWDKLSQQTLFITTTPSTPPINPDHLHQRLSDYFIYGSFPMPDASDKTSFLNLGPMEVCNCGSCKDSTGWEDSFKLLPSMYGGANPGLDRCGSVLLTRGNHFVASAARLRGIKKDIYEMLRDALEKADVKNSWAHEADRLPKPLPFEPLIGRWFPGTREEVPSGGVLRNETKGEVKVVEIPPGVYGKSDTLERPWLGMTVERLWGVLLQCSSEAIAWRCPGLGTGWRLGGQKGDCGCID</sequence>
<keyword evidence="4" id="KW-1185">Reference proteome</keyword>
<dbReference type="AlphaFoldDB" id="A0A9N9LDJ4"/>
<keyword evidence="2" id="KW-0472">Membrane</keyword>
<feature type="transmembrane region" description="Helical" evidence="2">
    <location>
        <begin position="411"/>
        <end position="434"/>
    </location>
</feature>
<feature type="transmembrane region" description="Helical" evidence="2">
    <location>
        <begin position="215"/>
        <end position="232"/>
    </location>
</feature>
<reference evidence="3" key="1">
    <citation type="submission" date="2021-07" db="EMBL/GenBank/DDBJ databases">
        <authorList>
            <person name="Durling M."/>
        </authorList>
    </citation>
    <scope>NUCLEOTIDE SEQUENCE</scope>
</reference>
<accession>A0A9N9LDJ4</accession>
<feature type="transmembrane region" description="Helical" evidence="2">
    <location>
        <begin position="125"/>
        <end position="152"/>
    </location>
</feature>
<keyword evidence="2" id="KW-0812">Transmembrane</keyword>
<evidence type="ECO:0000256" key="2">
    <source>
        <dbReference type="SAM" id="Phobius"/>
    </source>
</evidence>
<dbReference type="PANTHER" id="PTHR37490:SF1">
    <property type="entry name" value="GLYCOSYLTRANSFERASE 2-LIKE DOMAIN-CONTAINING PROTEIN"/>
    <property type="match status" value="1"/>
</dbReference>
<gene>
    <name evidence="3" type="ORF">HYALB_00008133</name>
</gene>
<protein>
    <submittedName>
        <fullName evidence="3">Uncharacterized protein</fullName>
    </submittedName>
</protein>
<evidence type="ECO:0000256" key="1">
    <source>
        <dbReference type="SAM" id="MobiDB-lite"/>
    </source>
</evidence>